<dbReference type="InterPro" id="IPR007712">
    <property type="entry name" value="RelE/ParE_toxin"/>
</dbReference>
<sequence>MSFEIFISDDATEGLLSTANYIKNTWGEAALKKFKKRVDQILKNISRDPYIFQASDFSDSVRRGLITPQCSIYYQIHEEYIQVLFFWDNRQEPIF</sequence>
<evidence type="ECO:0000256" key="1">
    <source>
        <dbReference type="ARBA" id="ARBA00022649"/>
    </source>
</evidence>
<organism evidence="2 3">
    <name type="scientific">Mucilaginibacter mali</name>
    <dbReference type="NCBI Taxonomy" id="2740462"/>
    <lineage>
        <taxon>Bacteria</taxon>
        <taxon>Pseudomonadati</taxon>
        <taxon>Bacteroidota</taxon>
        <taxon>Sphingobacteriia</taxon>
        <taxon>Sphingobacteriales</taxon>
        <taxon>Sphingobacteriaceae</taxon>
        <taxon>Mucilaginibacter</taxon>
    </lineage>
</organism>
<dbReference type="Pfam" id="PF05016">
    <property type="entry name" value="ParE_toxin"/>
    <property type="match status" value="1"/>
</dbReference>
<proteinExistence type="predicted"/>
<protein>
    <recommendedName>
        <fullName evidence="4">Plasmid stabilization system protein ParE</fullName>
    </recommendedName>
</protein>
<keyword evidence="1" id="KW-1277">Toxin-antitoxin system</keyword>
<reference evidence="2 3" key="1">
    <citation type="submission" date="2020-05" db="EMBL/GenBank/DDBJ databases">
        <title>Mucilaginibacter mali sp. nov.</title>
        <authorList>
            <person name="Kim H.S."/>
            <person name="Lee K.C."/>
            <person name="Suh M.K."/>
            <person name="Kim J.-S."/>
            <person name="Han K.-I."/>
            <person name="Eom M.K."/>
            <person name="Shin Y.K."/>
            <person name="Lee J.-S."/>
        </authorList>
    </citation>
    <scope>NUCLEOTIDE SEQUENCE [LARGE SCALE GENOMIC DNA]</scope>
    <source>
        <strain evidence="2 3">G2-14</strain>
    </source>
</reference>
<dbReference type="AlphaFoldDB" id="A0A7D4UD44"/>
<evidence type="ECO:0000313" key="2">
    <source>
        <dbReference type="EMBL" id="QKJ30159.1"/>
    </source>
</evidence>
<evidence type="ECO:0008006" key="4">
    <source>
        <dbReference type="Google" id="ProtNLM"/>
    </source>
</evidence>
<gene>
    <name evidence="2" type="ORF">HQ865_10430</name>
</gene>
<evidence type="ECO:0000313" key="3">
    <source>
        <dbReference type="Proteomes" id="UP000505355"/>
    </source>
</evidence>
<name>A0A7D4UD44_9SPHI</name>
<accession>A0A7D4UD44</accession>
<dbReference type="EMBL" id="CP054139">
    <property type="protein sequence ID" value="QKJ30159.1"/>
    <property type="molecule type" value="Genomic_DNA"/>
</dbReference>
<dbReference type="InterPro" id="IPR035093">
    <property type="entry name" value="RelE/ParE_toxin_dom_sf"/>
</dbReference>
<dbReference type="RefSeq" id="WP_173414846.1">
    <property type="nucleotide sequence ID" value="NZ_CP054139.1"/>
</dbReference>
<dbReference type="KEGG" id="mmab:HQ865_10430"/>
<keyword evidence="3" id="KW-1185">Reference proteome</keyword>
<dbReference type="Proteomes" id="UP000505355">
    <property type="component" value="Chromosome"/>
</dbReference>
<dbReference type="Gene3D" id="3.30.2310.20">
    <property type="entry name" value="RelE-like"/>
    <property type="match status" value="1"/>
</dbReference>